<organism evidence="3 4">
    <name type="scientific">Cudoniella acicularis</name>
    <dbReference type="NCBI Taxonomy" id="354080"/>
    <lineage>
        <taxon>Eukaryota</taxon>
        <taxon>Fungi</taxon>
        <taxon>Dikarya</taxon>
        <taxon>Ascomycota</taxon>
        <taxon>Pezizomycotina</taxon>
        <taxon>Leotiomycetes</taxon>
        <taxon>Helotiales</taxon>
        <taxon>Tricladiaceae</taxon>
        <taxon>Cudoniella</taxon>
    </lineage>
</organism>
<dbReference type="EMBL" id="JAAMPI010000611">
    <property type="protein sequence ID" value="KAF4629922.1"/>
    <property type="molecule type" value="Genomic_DNA"/>
</dbReference>
<protein>
    <recommendedName>
        <fullName evidence="2">Alpha/beta hydrolase fold-3 domain-containing protein</fullName>
    </recommendedName>
</protein>
<evidence type="ECO:0000313" key="4">
    <source>
        <dbReference type="Proteomes" id="UP000566819"/>
    </source>
</evidence>
<accession>A0A8H4W195</accession>
<keyword evidence="1" id="KW-0378">Hydrolase</keyword>
<keyword evidence="4" id="KW-1185">Reference proteome</keyword>
<reference evidence="3 4" key="1">
    <citation type="submission" date="2020-03" db="EMBL/GenBank/DDBJ databases">
        <title>Draft Genome Sequence of Cudoniella acicularis.</title>
        <authorList>
            <person name="Buettner E."/>
            <person name="Kellner H."/>
        </authorList>
    </citation>
    <scope>NUCLEOTIDE SEQUENCE [LARGE SCALE GENOMIC DNA]</scope>
    <source>
        <strain evidence="3 4">DSM 108380</strain>
    </source>
</reference>
<evidence type="ECO:0000256" key="1">
    <source>
        <dbReference type="ARBA" id="ARBA00022801"/>
    </source>
</evidence>
<dbReference type="Pfam" id="PF07859">
    <property type="entry name" value="Abhydrolase_3"/>
    <property type="match status" value="1"/>
</dbReference>
<dbReference type="InterPro" id="IPR013094">
    <property type="entry name" value="AB_hydrolase_3"/>
</dbReference>
<proteinExistence type="predicted"/>
<dbReference type="PANTHER" id="PTHR48081:SF8">
    <property type="entry name" value="ALPHA_BETA HYDROLASE FOLD-3 DOMAIN-CONTAINING PROTEIN-RELATED"/>
    <property type="match status" value="1"/>
</dbReference>
<name>A0A8H4W195_9HELO</name>
<sequence>MILGTRNFLLEGTFPWIKELNAVLVTPEYRLAPENQYPAIIEDCYTGLKWFSQNTAKLGIDPNRVIIAGHSAGGGLAAGMALLARDRKLELKLCAQLLVYPMLDDRMTAASCQQFMDKGTWTGKSNRVAWDWILGDKARKGDEVGKELMYIAPARAEDLSGLPTAWVECGSAEPFRDEDVLYATRLWEAGVQCELHVWAGGFHGYDVFAADSAIAKVSFEARLNWLRRVMGPAPNPKASL</sequence>
<dbReference type="Gene3D" id="3.40.50.1820">
    <property type="entry name" value="alpha/beta hydrolase"/>
    <property type="match status" value="1"/>
</dbReference>
<dbReference type="AlphaFoldDB" id="A0A8H4W195"/>
<dbReference type="PANTHER" id="PTHR48081">
    <property type="entry name" value="AB HYDROLASE SUPERFAMILY PROTEIN C4A8.06C"/>
    <property type="match status" value="1"/>
</dbReference>
<feature type="domain" description="Alpha/beta hydrolase fold-3" evidence="2">
    <location>
        <begin position="18"/>
        <end position="205"/>
    </location>
</feature>
<dbReference type="InterPro" id="IPR029058">
    <property type="entry name" value="AB_hydrolase_fold"/>
</dbReference>
<comment type="caution">
    <text evidence="3">The sequence shown here is derived from an EMBL/GenBank/DDBJ whole genome shotgun (WGS) entry which is preliminary data.</text>
</comment>
<evidence type="ECO:0000313" key="3">
    <source>
        <dbReference type="EMBL" id="KAF4629922.1"/>
    </source>
</evidence>
<gene>
    <name evidence="3" type="ORF">G7Y89_g8226</name>
</gene>
<dbReference type="InterPro" id="IPR050300">
    <property type="entry name" value="GDXG_lipolytic_enzyme"/>
</dbReference>
<dbReference type="GO" id="GO:0016787">
    <property type="term" value="F:hydrolase activity"/>
    <property type="evidence" value="ECO:0007669"/>
    <property type="project" value="UniProtKB-KW"/>
</dbReference>
<evidence type="ECO:0000259" key="2">
    <source>
        <dbReference type="Pfam" id="PF07859"/>
    </source>
</evidence>
<dbReference type="Proteomes" id="UP000566819">
    <property type="component" value="Unassembled WGS sequence"/>
</dbReference>
<dbReference type="OrthoDB" id="433474at2759"/>
<dbReference type="SUPFAM" id="SSF53474">
    <property type="entry name" value="alpha/beta-Hydrolases"/>
    <property type="match status" value="1"/>
</dbReference>